<evidence type="ECO:0000259" key="1">
    <source>
        <dbReference type="Pfam" id="PF05239"/>
    </source>
</evidence>
<dbReference type="InterPro" id="IPR027275">
    <property type="entry name" value="PRC-brl_dom"/>
</dbReference>
<dbReference type="InterPro" id="IPR011033">
    <property type="entry name" value="PRC_barrel-like_sf"/>
</dbReference>
<sequence length="66" mass="7770">MLRSMQELRNCTIGATDGEIGHVTDFYFDDEAWVIRYLVVETGSWIMTRKVLISPFSLMEADWMHR</sequence>
<gene>
    <name evidence="2" type="ORF">GALL_409830</name>
</gene>
<name>A0A1J5Q1Z9_9ZZZZ</name>
<dbReference type="GO" id="GO:0019684">
    <property type="term" value="P:photosynthesis, light reaction"/>
    <property type="evidence" value="ECO:0007669"/>
    <property type="project" value="InterPro"/>
</dbReference>
<dbReference type="EMBL" id="MLJW01001643">
    <property type="protein sequence ID" value="OIQ77322.1"/>
    <property type="molecule type" value="Genomic_DNA"/>
</dbReference>
<dbReference type="InterPro" id="IPR014747">
    <property type="entry name" value="Bac_photo_RC_H_C"/>
</dbReference>
<dbReference type="AlphaFoldDB" id="A0A1J5Q1Z9"/>
<reference evidence="2" key="1">
    <citation type="submission" date="2016-10" db="EMBL/GenBank/DDBJ databases">
        <title>Sequence of Gallionella enrichment culture.</title>
        <authorList>
            <person name="Poehlein A."/>
            <person name="Muehling M."/>
            <person name="Daniel R."/>
        </authorList>
    </citation>
    <scope>NUCLEOTIDE SEQUENCE</scope>
</reference>
<dbReference type="GO" id="GO:0030077">
    <property type="term" value="C:plasma membrane light-harvesting complex"/>
    <property type="evidence" value="ECO:0007669"/>
    <property type="project" value="InterPro"/>
</dbReference>
<comment type="caution">
    <text evidence="2">The sequence shown here is derived from an EMBL/GenBank/DDBJ whole genome shotgun (WGS) entry which is preliminary data.</text>
</comment>
<evidence type="ECO:0000313" key="2">
    <source>
        <dbReference type="EMBL" id="OIQ77322.1"/>
    </source>
</evidence>
<dbReference type="SUPFAM" id="SSF50346">
    <property type="entry name" value="PRC-barrel domain"/>
    <property type="match status" value="1"/>
</dbReference>
<proteinExistence type="predicted"/>
<dbReference type="Pfam" id="PF05239">
    <property type="entry name" value="PRC"/>
    <property type="match status" value="1"/>
</dbReference>
<dbReference type="Gene3D" id="3.90.50.10">
    <property type="entry name" value="Photosynthetic Reaction Center, subunit H, domain 2"/>
    <property type="match status" value="1"/>
</dbReference>
<accession>A0A1J5Q1Z9</accession>
<organism evidence="2">
    <name type="scientific">mine drainage metagenome</name>
    <dbReference type="NCBI Taxonomy" id="410659"/>
    <lineage>
        <taxon>unclassified sequences</taxon>
        <taxon>metagenomes</taxon>
        <taxon>ecological metagenomes</taxon>
    </lineage>
</organism>
<protein>
    <recommendedName>
        <fullName evidence="1">PRC-barrel domain-containing protein</fullName>
    </recommendedName>
</protein>
<feature type="domain" description="PRC-barrel" evidence="1">
    <location>
        <begin position="7"/>
        <end position="53"/>
    </location>
</feature>